<name>A0A7I4AC55_PHYPA</name>
<reference evidence="8 9" key="1">
    <citation type="journal article" date="2008" name="Science">
        <title>The Physcomitrella genome reveals evolutionary insights into the conquest of land by plants.</title>
        <authorList>
            <person name="Rensing S."/>
            <person name="Lang D."/>
            <person name="Zimmer A."/>
            <person name="Terry A."/>
            <person name="Salamov A."/>
            <person name="Shapiro H."/>
            <person name="Nishiyama T."/>
            <person name="Perroud P.-F."/>
            <person name="Lindquist E."/>
            <person name="Kamisugi Y."/>
            <person name="Tanahashi T."/>
            <person name="Sakakibara K."/>
            <person name="Fujita T."/>
            <person name="Oishi K."/>
            <person name="Shin-I T."/>
            <person name="Kuroki Y."/>
            <person name="Toyoda A."/>
            <person name="Suzuki Y."/>
            <person name="Hashimoto A."/>
            <person name="Yamaguchi K."/>
            <person name="Sugano A."/>
            <person name="Kohara Y."/>
            <person name="Fujiyama A."/>
            <person name="Anterola A."/>
            <person name="Aoki S."/>
            <person name="Ashton N."/>
            <person name="Barbazuk W.B."/>
            <person name="Barker E."/>
            <person name="Bennetzen J."/>
            <person name="Bezanilla M."/>
            <person name="Blankenship R."/>
            <person name="Cho S.H."/>
            <person name="Dutcher S."/>
            <person name="Estelle M."/>
            <person name="Fawcett J.A."/>
            <person name="Gundlach H."/>
            <person name="Hanada K."/>
            <person name="Heyl A."/>
            <person name="Hicks K.A."/>
            <person name="Hugh J."/>
            <person name="Lohr M."/>
            <person name="Mayer K."/>
            <person name="Melkozernov A."/>
            <person name="Murata T."/>
            <person name="Nelson D."/>
            <person name="Pils B."/>
            <person name="Prigge M."/>
            <person name="Reiss B."/>
            <person name="Renner T."/>
            <person name="Rombauts S."/>
            <person name="Rushton P."/>
            <person name="Sanderfoot A."/>
            <person name="Schween G."/>
            <person name="Shiu S.-H."/>
            <person name="Stueber K."/>
            <person name="Theodoulou F.L."/>
            <person name="Tu H."/>
            <person name="Van de Peer Y."/>
            <person name="Verrier P.J."/>
            <person name="Waters E."/>
            <person name="Wood A."/>
            <person name="Yang L."/>
            <person name="Cove D."/>
            <person name="Cuming A."/>
            <person name="Hasebe M."/>
            <person name="Lucas S."/>
            <person name="Mishler D.B."/>
            <person name="Reski R."/>
            <person name="Grigoriev I."/>
            <person name="Quatrano R.S."/>
            <person name="Boore J.L."/>
        </authorList>
    </citation>
    <scope>NUCLEOTIDE SEQUENCE [LARGE SCALE GENOMIC DNA]</scope>
    <source>
        <strain evidence="8 9">cv. Gransden 2004</strain>
    </source>
</reference>
<dbReference type="EMBL" id="ABEU02000012">
    <property type="status" value="NOT_ANNOTATED_CDS"/>
    <property type="molecule type" value="Genomic_DNA"/>
</dbReference>
<feature type="repeat" description="WD" evidence="5">
    <location>
        <begin position="380"/>
        <end position="422"/>
    </location>
</feature>
<dbReference type="InterPro" id="IPR036322">
    <property type="entry name" value="WD40_repeat_dom_sf"/>
</dbReference>
<dbReference type="InterPro" id="IPR001680">
    <property type="entry name" value="WD40_rpt"/>
</dbReference>
<evidence type="ECO:0000256" key="4">
    <source>
        <dbReference type="ARBA" id="ARBA00040876"/>
    </source>
</evidence>
<organism evidence="8 9">
    <name type="scientific">Physcomitrium patens</name>
    <name type="common">Spreading-leaved earth moss</name>
    <name type="synonym">Physcomitrella patens</name>
    <dbReference type="NCBI Taxonomy" id="3218"/>
    <lineage>
        <taxon>Eukaryota</taxon>
        <taxon>Viridiplantae</taxon>
        <taxon>Streptophyta</taxon>
        <taxon>Embryophyta</taxon>
        <taxon>Bryophyta</taxon>
        <taxon>Bryophytina</taxon>
        <taxon>Bryopsida</taxon>
        <taxon>Funariidae</taxon>
        <taxon>Funariales</taxon>
        <taxon>Funariaceae</taxon>
        <taxon>Physcomitrium</taxon>
    </lineage>
</organism>
<dbReference type="Proteomes" id="UP000006727">
    <property type="component" value="Chromosome 12"/>
</dbReference>
<evidence type="ECO:0000259" key="7">
    <source>
        <dbReference type="Pfam" id="PF12265"/>
    </source>
</evidence>
<gene>
    <name evidence="8" type="primary">LOC112289246</name>
</gene>
<feature type="repeat" description="WD" evidence="5">
    <location>
        <begin position="334"/>
        <end position="370"/>
    </location>
</feature>
<dbReference type="SMART" id="SM00320">
    <property type="entry name" value="WD40"/>
    <property type="match status" value="5"/>
</dbReference>
<dbReference type="InterPro" id="IPR020472">
    <property type="entry name" value="WD40_PAC1"/>
</dbReference>
<keyword evidence="9" id="KW-1185">Reference proteome</keyword>
<dbReference type="Gene3D" id="2.130.10.10">
    <property type="entry name" value="YVTN repeat-like/Quinoprotein amine dehydrogenase"/>
    <property type="match status" value="1"/>
</dbReference>
<dbReference type="FunCoup" id="A0A7I4AC55">
    <property type="interactions" value="3777"/>
</dbReference>
<dbReference type="OMA" id="RHWKPNA"/>
<dbReference type="PANTHER" id="PTHR45903">
    <property type="entry name" value="GLUTAMATE-RICH WD REPEAT-CONTAINING PROTEIN 1"/>
    <property type="match status" value="1"/>
</dbReference>
<protein>
    <recommendedName>
        <fullName evidence="4">Glutamate-rich WD repeat-containing protein 1</fullName>
    </recommendedName>
</protein>
<evidence type="ECO:0000256" key="2">
    <source>
        <dbReference type="ARBA" id="ARBA00022574"/>
    </source>
</evidence>
<dbReference type="PROSITE" id="PS50082">
    <property type="entry name" value="WD_REPEATS_2"/>
    <property type="match status" value="3"/>
</dbReference>
<dbReference type="GO" id="GO:0005730">
    <property type="term" value="C:nucleolus"/>
    <property type="evidence" value="ECO:0000318"/>
    <property type="project" value="GO_Central"/>
</dbReference>
<reference evidence="8" key="3">
    <citation type="submission" date="2020-12" db="UniProtKB">
        <authorList>
            <consortium name="EnsemblPlants"/>
        </authorList>
    </citation>
    <scope>IDENTIFICATION</scope>
</reference>
<dbReference type="GO" id="GO:1900035">
    <property type="term" value="P:negative regulation of cellular response to heat"/>
    <property type="evidence" value="ECO:0007669"/>
    <property type="project" value="EnsemblPlants"/>
</dbReference>
<comment type="similarity">
    <text evidence="1">Belongs to the WD repeat RBAP46/RBAP48/MSI1 family.</text>
</comment>
<dbReference type="PRINTS" id="PR00320">
    <property type="entry name" value="GPROTEINBRPT"/>
</dbReference>
<evidence type="ECO:0000256" key="1">
    <source>
        <dbReference type="ARBA" id="ARBA00009341"/>
    </source>
</evidence>
<feature type="compositionally biased region" description="Acidic residues" evidence="6">
    <location>
        <begin position="140"/>
        <end position="162"/>
    </location>
</feature>
<feature type="repeat" description="WD" evidence="5">
    <location>
        <begin position="290"/>
        <end position="332"/>
    </location>
</feature>
<accession>A0A7I4AC55</accession>
<dbReference type="Pfam" id="PF12265">
    <property type="entry name" value="CAF1C_H4-bd"/>
    <property type="match status" value="1"/>
</dbReference>
<feature type="region of interest" description="Disordered" evidence="6">
    <location>
        <begin position="1"/>
        <end position="48"/>
    </location>
</feature>
<evidence type="ECO:0000256" key="3">
    <source>
        <dbReference type="ARBA" id="ARBA00022737"/>
    </source>
</evidence>
<evidence type="ECO:0000313" key="9">
    <source>
        <dbReference type="Proteomes" id="UP000006727"/>
    </source>
</evidence>
<dbReference type="Gramene" id="Pp3c12_16950V3.3">
    <property type="protein sequence ID" value="Pp3c12_16950V3.3"/>
    <property type="gene ID" value="Pp3c12_16950"/>
</dbReference>
<dbReference type="EnsemblPlants" id="Pp3c12_16950V3.3">
    <property type="protein sequence ID" value="Pp3c12_16950V3.3"/>
    <property type="gene ID" value="Pp3c12_16950"/>
</dbReference>
<dbReference type="Pfam" id="PF00400">
    <property type="entry name" value="WD40"/>
    <property type="match status" value="3"/>
</dbReference>
<feature type="compositionally biased region" description="Basic residues" evidence="6">
    <location>
        <begin position="1"/>
        <end position="15"/>
    </location>
</feature>
<dbReference type="PROSITE" id="PS50294">
    <property type="entry name" value="WD_REPEATS_REGION"/>
    <property type="match status" value="3"/>
</dbReference>
<dbReference type="InterPro" id="IPR051972">
    <property type="entry name" value="Glutamate-rich_WD_repeat"/>
</dbReference>
<evidence type="ECO:0000313" key="8">
    <source>
        <dbReference type="EnsemblPlants" id="Pp3c12_16950V3.3"/>
    </source>
</evidence>
<keyword evidence="2 5" id="KW-0853">WD repeat</keyword>
<feature type="domain" description="Histone-binding protein RBBP4-like N-terminal" evidence="7">
    <location>
        <begin position="61"/>
        <end position="128"/>
    </location>
</feature>
<dbReference type="InterPro" id="IPR015943">
    <property type="entry name" value="WD40/YVTN_repeat-like_dom_sf"/>
</dbReference>
<evidence type="ECO:0000256" key="5">
    <source>
        <dbReference type="PROSITE-ProRule" id="PRU00221"/>
    </source>
</evidence>
<feature type="region of interest" description="Disordered" evidence="6">
    <location>
        <begin position="131"/>
        <end position="169"/>
    </location>
</feature>
<dbReference type="PANTHER" id="PTHR45903:SF1">
    <property type="entry name" value="GLUTAMATE-RICH WD REPEAT-CONTAINING PROTEIN 1"/>
    <property type="match status" value="1"/>
</dbReference>
<evidence type="ECO:0000256" key="6">
    <source>
        <dbReference type="SAM" id="MobiDB-lite"/>
    </source>
</evidence>
<dbReference type="AlphaFoldDB" id="A0A7I4AC55"/>
<reference evidence="8 9" key="2">
    <citation type="journal article" date="2018" name="Plant J.">
        <title>The Physcomitrella patens chromosome-scale assembly reveals moss genome structure and evolution.</title>
        <authorList>
            <person name="Lang D."/>
            <person name="Ullrich K.K."/>
            <person name="Murat F."/>
            <person name="Fuchs J."/>
            <person name="Jenkins J."/>
            <person name="Haas F.B."/>
            <person name="Piednoel M."/>
            <person name="Gundlach H."/>
            <person name="Van Bel M."/>
            <person name="Meyberg R."/>
            <person name="Vives C."/>
            <person name="Morata J."/>
            <person name="Symeonidi A."/>
            <person name="Hiss M."/>
            <person name="Muchero W."/>
            <person name="Kamisugi Y."/>
            <person name="Saleh O."/>
            <person name="Blanc G."/>
            <person name="Decker E.L."/>
            <person name="van Gessel N."/>
            <person name="Grimwood J."/>
            <person name="Hayes R.D."/>
            <person name="Graham S.W."/>
            <person name="Gunter L.E."/>
            <person name="McDaniel S.F."/>
            <person name="Hoernstein S.N.W."/>
            <person name="Larsson A."/>
            <person name="Li F.W."/>
            <person name="Perroud P.F."/>
            <person name="Phillips J."/>
            <person name="Ranjan P."/>
            <person name="Rokshar D.S."/>
            <person name="Rothfels C.J."/>
            <person name="Schneider L."/>
            <person name="Shu S."/>
            <person name="Stevenson D.W."/>
            <person name="Thummler F."/>
            <person name="Tillich M."/>
            <person name="Villarreal Aguilar J.C."/>
            <person name="Widiez T."/>
            <person name="Wong G.K."/>
            <person name="Wymore A."/>
            <person name="Zhang Y."/>
            <person name="Zimmer A.D."/>
            <person name="Quatrano R.S."/>
            <person name="Mayer K.F.X."/>
            <person name="Goodstein D."/>
            <person name="Casacuberta J.M."/>
            <person name="Vandepoele K."/>
            <person name="Reski R."/>
            <person name="Cuming A.C."/>
            <person name="Tuskan G.A."/>
            <person name="Maumus F."/>
            <person name="Salse J."/>
            <person name="Schmutz J."/>
            <person name="Rensing S.A."/>
        </authorList>
    </citation>
    <scope>NUCLEOTIDE SEQUENCE [LARGE SCALE GENOMIC DNA]</scope>
    <source>
        <strain evidence="8 9">cv. Gransden 2004</strain>
    </source>
</reference>
<proteinExistence type="inferred from homology"/>
<dbReference type="GO" id="GO:0042254">
    <property type="term" value="P:ribosome biogenesis"/>
    <property type="evidence" value="ECO:0000318"/>
    <property type="project" value="GO_Central"/>
</dbReference>
<dbReference type="SUPFAM" id="SSF50978">
    <property type="entry name" value="WD40 repeat-like"/>
    <property type="match status" value="1"/>
</dbReference>
<keyword evidence="3" id="KW-0677">Repeat</keyword>
<dbReference type="InParanoid" id="A0A7I4AC55"/>
<sequence>MARTKKKGKRGNKKPNKQELQASEYGAEVEMEDAEGNGASASAPPQPTKVWVPGVDEIGDDEELQFDPTAYHCLHSFKLGWPCLSFDIMRDDLGVLRRDFPHAMYCVAGTQADQPGSNSIAVVHMTNVTGKIPKAPSAMEDGDDDADDSDSSSDEEDIEDLEGAPNQPIQSKKPIFKVRLVAHQGCVNRVRAMTQQSHIVATWGDSGYVQVWDMGNHIRSMATSGPDPSGAPTTVRQAPLHIFTGHKDEGYALDWSPITAGRLLSGDCKSNIHLWEPTPGGKWAVEKTPYTGHSASVEDLQWSPTEADVFASCSVDGTLRIWDTRNRQGSAISIKAHDADINVISWNRVASCMIASGCDDGTFRIWDLRNLKEDSFVAHFKYHTLPVTSIEWSPHDASTLGVTSADHQLTIWDLSLERDAEEEALYQAQLKQQQAEAPQDLPPQLLFVHQGQKDLKEFHWHPQIQGMLMSTAGDGFNILRPSNLDNLPAL</sequence>
<dbReference type="InterPro" id="IPR022052">
    <property type="entry name" value="Histone-bd_RBBP4-like_N"/>
</dbReference>
<dbReference type="GO" id="GO:0009408">
    <property type="term" value="P:response to heat"/>
    <property type="evidence" value="ECO:0007669"/>
    <property type="project" value="EnsemblPlants"/>
</dbReference>